<organism evidence="7 8">
    <name type="scientific">Eubacterium ramulus</name>
    <dbReference type="NCBI Taxonomy" id="39490"/>
    <lineage>
        <taxon>Bacteria</taxon>
        <taxon>Bacillati</taxon>
        <taxon>Bacillota</taxon>
        <taxon>Clostridia</taxon>
        <taxon>Eubacteriales</taxon>
        <taxon>Eubacteriaceae</taxon>
        <taxon>Eubacterium</taxon>
    </lineage>
</organism>
<dbReference type="Gene3D" id="3.40.50.2300">
    <property type="match status" value="1"/>
</dbReference>
<dbReference type="GO" id="GO:0016787">
    <property type="term" value="F:hydrolase activity"/>
    <property type="evidence" value="ECO:0007669"/>
    <property type="project" value="UniProtKB-KW"/>
</dbReference>
<dbReference type="PROSITE" id="PS50887">
    <property type="entry name" value="GGDEF"/>
    <property type="match status" value="1"/>
</dbReference>
<proteinExistence type="predicted"/>
<evidence type="ECO:0000256" key="2">
    <source>
        <dbReference type="ARBA" id="ARBA00024867"/>
    </source>
</evidence>
<dbReference type="SMART" id="SM00448">
    <property type="entry name" value="REC"/>
    <property type="match status" value="1"/>
</dbReference>
<dbReference type="SUPFAM" id="SSF109604">
    <property type="entry name" value="HD-domain/PDEase-like"/>
    <property type="match status" value="1"/>
</dbReference>
<comment type="function">
    <text evidence="2">May play the central regulatory role in sporulation. It may be an element of the effector pathway responsible for the activation of sporulation genes in response to nutritional stress. Spo0A may act in concert with spo0H (a sigma factor) to control the expression of some genes that are critical to the sporulation process.</text>
</comment>
<dbReference type="InterPro" id="IPR000160">
    <property type="entry name" value="GGDEF_dom"/>
</dbReference>
<evidence type="ECO:0000313" key="8">
    <source>
        <dbReference type="Proteomes" id="UP000095492"/>
    </source>
</evidence>
<dbReference type="Gene3D" id="1.10.3210.10">
    <property type="entry name" value="Hypothetical protein af1432"/>
    <property type="match status" value="1"/>
</dbReference>
<dbReference type="PROSITE" id="PS50110">
    <property type="entry name" value="RESPONSE_REGULATORY"/>
    <property type="match status" value="1"/>
</dbReference>
<accession>A0A173UXI5</accession>
<dbReference type="NCBIfam" id="TIGR00254">
    <property type="entry name" value="GGDEF"/>
    <property type="match status" value="1"/>
</dbReference>
<evidence type="ECO:0000256" key="1">
    <source>
        <dbReference type="ARBA" id="ARBA00018672"/>
    </source>
</evidence>
<name>A0A173UXI5_EUBRA</name>
<dbReference type="Pfam" id="PF00072">
    <property type="entry name" value="Response_reg"/>
    <property type="match status" value="1"/>
</dbReference>
<dbReference type="PANTHER" id="PTHR45228">
    <property type="entry name" value="CYCLIC DI-GMP PHOSPHODIESTERASE TM_0186-RELATED"/>
    <property type="match status" value="1"/>
</dbReference>
<dbReference type="Pfam" id="PF00990">
    <property type="entry name" value="GGDEF"/>
    <property type="match status" value="1"/>
</dbReference>
<gene>
    <name evidence="7" type="primary">rpfG_4</name>
    <name evidence="7" type="ORF">ERS852448_02338</name>
</gene>
<evidence type="ECO:0000256" key="3">
    <source>
        <dbReference type="PROSITE-ProRule" id="PRU00169"/>
    </source>
</evidence>
<dbReference type="OrthoDB" id="9805474at2"/>
<dbReference type="InterPro" id="IPR052020">
    <property type="entry name" value="Cyclic_di-GMP/3'3'-cGAMP_PDE"/>
</dbReference>
<dbReference type="InterPro" id="IPR003607">
    <property type="entry name" value="HD/PDEase_dom"/>
</dbReference>
<dbReference type="STRING" id="39490.ERS852448_02338"/>
<feature type="domain" description="Response regulatory" evidence="4">
    <location>
        <begin position="307"/>
        <end position="424"/>
    </location>
</feature>
<feature type="modified residue" description="4-aspartylphosphate" evidence="3">
    <location>
        <position position="357"/>
    </location>
</feature>
<dbReference type="InterPro" id="IPR001789">
    <property type="entry name" value="Sig_transdc_resp-reg_receiver"/>
</dbReference>
<evidence type="ECO:0000259" key="6">
    <source>
        <dbReference type="PROSITE" id="PS51832"/>
    </source>
</evidence>
<dbReference type="AlphaFoldDB" id="A0A173UXI5"/>
<dbReference type="Gene3D" id="3.30.70.270">
    <property type="match status" value="1"/>
</dbReference>
<dbReference type="Proteomes" id="UP000095492">
    <property type="component" value="Unassembled WGS sequence"/>
</dbReference>
<dbReference type="InterPro" id="IPR037522">
    <property type="entry name" value="HD_GYP_dom"/>
</dbReference>
<dbReference type="PROSITE" id="PS51832">
    <property type="entry name" value="HD_GYP"/>
    <property type="match status" value="1"/>
</dbReference>
<dbReference type="SMART" id="SM00267">
    <property type="entry name" value="GGDEF"/>
    <property type="match status" value="1"/>
</dbReference>
<feature type="domain" description="GGDEF" evidence="5">
    <location>
        <begin position="159"/>
        <end position="288"/>
    </location>
</feature>
<evidence type="ECO:0000313" key="7">
    <source>
        <dbReference type="EMBL" id="CUN19802.1"/>
    </source>
</evidence>
<keyword evidence="7" id="KW-0378">Hydrolase</keyword>
<evidence type="ECO:0000259" key="5">
    <source>
        <dbReference type="PROSITE" id="PS50887"/>
    </source>
</evidence>
<reference evidence="7 8" key="1">
    <citation type="submission" date="2015-09" db="EMBL/GenBank/DDBJ databases">
        <authorList>
            <consortium name="Pathogen Informatics"/>
        </authorList>
    </citation>
    <scope>NUCLEOTIDE SEQUENCE [LARGE SCALE GENOMIC DNA]</scope>
    <source>
        <strain evidence="7 8">2789STDY5608891</strain>
    </source>
</reference>
<dbReference type="CDD" id="cd01949">
    <property type="entry name" value="GGDEF"/>
    <property type="match status" value="1"/>
</dbReference>
<dbReference type="SUPFAM" id="SSF55073">
    <property type="entry name" value="Nucleotide cyclase"/>
    <property type="match status" value="1"/>
</dbReference>
<dbReference type="CDD" id="cd00077">
    <property type="entry name" value="HDc"/>
    <property type="match status" value="1"/>
</dbReference>
<keyword evidence="3" id="KW-0597">Phosphoprotein</keyword>
<dbReference type="SMART" id="SM00471">
    <property type="entry name" value="HDc"/>
    <property type="match status" value="1"/>
</dbReference>
<dbReference type="EMBL" id="CYYA01000018">
    <property type="protein sequence ID" value="CUN19802.1"/>
    <property type="molecule type" value="Genomic_DNA"/>
</dbReference>
<sequence>MDSEIKMTMEQARKQMEIFRQLFHEVRLLNASDLGVEAGDSGEPNIWKTSCECRSCLGQKSFEEACIARKVLKEKGQKTKYENAGTELKEIIAKYVEVDDTPYVMEYVRRVDTDAVLGEVTTESAKTNMTEFYKMLYTDALSQAYNRRYFEDRIRKKVVTAGIAMIDLDDFKTSNDTYGHEVGDILLRAVVTTIRSVIRSSDALIRYGGDEFFLVIPNISQEMFEQKLNEILYHIRMIQIPESKNLYLSVSIGAVMAKNQAVEEVVPKADKLMYEAKETKNTIVTEWERSGDKDEMIQYSRKHSRQCILIVDDSEINRAILYEMLHQDYDILEAESGERCIRMLEEYEREISLLLLDIVMPGINGFDVLEQMNRKKWIEFIPVIMISSENSDYYMRKAYNMGVCDYISRPFDIKVVQRRVNNIIKLYAKQRRLTTILTEQVKSKEESRKIMVAILSQIVEFRNGESGLHVSRVNALVKMLLERLRQVTDQYNISWVKQDLIVMASSLHDIGKIGIDDKILNKNGKLTKEEFEVMKTHTLIGASILENLEEYQKEPLVQTAYEICRWHHERYDGNGYPDSLKGDDIPISAQVVSIADVYDALVSKRVYKESYTHETAMQMIMNGECGVFNPVLLQCLKDIATNIPDKIYRGGVKLC</sequence>
<dbReference type="GO" id="GO:0000160">
    <property type="term" value="P:phosphorelay signal transduction system"/>
    <property type="evidence" value="ECO:0007669"/>
    <property type="project" value="InterPro"/>
</dbReference>
<dbReference type="RefSeq" id="WP_055290624.1">
    <property type="nucleotide sequence ID" value="NZ_CAXUGT010000007.1"/>
</dbReference>
<dbReference type="SUPFAM" id="SSF52172">
    <property type="entry name" value="CheY-like"/>
    <property type="match status" value="1"/>
</dbReference>
<feature type="domain" description="HD-GYP" evidence="6">
    <location>
        <begin position="444"/>
        <end position="652"/>
    </location>
</feature>
<protein>
    <recommendedName>
        <fullName evidence="1">Stage 0 sporulation protein A homolog</fullName>
    </recommendedName>
</protein>
<evidence type="ECO:0000259" key="4">
    <source>
        <dbReference type="PROSITE" id="PS50110"/>
    </source>
</evidence>
<dbReference type="InterPro" id="IPR029787">
    <property type="entry name" value="Nucleotide_cyclase"/>
</dbReference>
<dbReference type="InterPro" id="IPR011006">
    <property type="entry name" value="CheY-like_superfamily"/>
</dbReference>
<dbReference type="Pfam" id="PF13487">
    <property type="entry name" value="HD_5"/>
    <property type="match status" value="1"/>
</dbReference>
<dbReference type="InterPro" id="IPR043128">
    <property type="entry name" value="Rev_trsase/Diguanyl_cyclase"/>
</dbReference>